<dbReference type="AlphaFoldDB" id="A0A0K8VK38"/>
<evidence type="ECO:0000313" key="2">
    <source>
        <dbReference type="EMBL" id="JAI39227.1"/>
    </source>
</evidence>
<organism evidence="2">
    <name type="scientific">Bactrocera latifrons</name>
    <name type="common">Malaysian fruit fly</name>
    <name type="synonym">Chaetodacus latifrons</name>
    <dbReference type="NCBI Taxonomy" id="174628"/>
    <lineage>
        <taxon>Eukaryota</taxon>
        <taxon>Metazoa</taxon>
        <taxon>Ecdysozoa</taxon>
        <taxon>Arthropoda</taxon>
        <taxon>Hexapoda</taxon>
        <taxon>Insecta</taxon>
        <taxon>Pterygota</taxon>
        <taxon>Neoptera</taxon>
        <taxon>Endopterygota</taxon>
        <taxon>Diptera</taxon>
        <taxon>Brachycera</taxon>
        <taxon>Muscomorpha</taxon>
        <taxon>Tephritoidea</taxon>
        <taxon>Tephritidae</taxon>
        <taxon>Bactrocera</taxon>
        <taxon>Bactrocera</taxon>
    </lineage>
</organism>
<dbReference type="EMBL" id="GDHF01013087">
    <property type="protein sequence ID" value="JAI39227.1"/>
    <property type="molecule type" value="Transcribed_RNA"/>
</dbReference>
<protein>
    <recommendedName>
        <fullName evidence="4">Retrotransposon gag domain-containing protein</fullName>
    </recommendedName>
</protein>
<gene>
    <name evidence="1" type="ORF">c1_g2_i1</name>
    <name evidence="2" type="ORF">c1_g2_i2</name>
    <name evidence="3" type="ORF">c1_g2_i3</name>
</gene>
<dbReference type="EMBL" id="GDHF01004198">
    <property type="protein sequence ID" value="JAI48116.1"/>
    <property type="molecule type" value="Transcribed_RNA"/>
</dbReference>
<proteinExistence type="predicted"/>
<name>A0A0K8VK38_BACLA</name>
<reference evidence="2" key="1">
    <citation type="submission" date="2015-06" db="EMBL/GenBank/DDBJ databases">
        <authorList>
            <person name="Hoefler B.C."/>
            <person name="Straight P.D."/>
        </authorList>
    </citation>
    <scope>NUCLEOTIDE SEQUENCE</scope>
</reference>
<dbReference type="EMBL" id="GDHF01021760">
    <property type="protein sequence ID" value="JAI30554.1"/>
    <property type="molecule type" value="Transcribed_RNA"/>
</dbReference>
<evidence type="ECO:0000313" key="3">
    <source>
        <dbReference type="EMBL" id="JAI48116.1"/>
    </source>
</evidence>
<evidence type="ECO:0008006" key="4">
    <source>
        <dbReference type="Google" id="ProtNLM"/>
    </source>
</evidence>
<dbReference type="OrthoDB" id="8067401at2759"/>
<evidence type="ECO:0000313" key="1">
    <source>
        <dbReference type="EMBL" id="JAI30554.1"/>
    </source>
</evidence>
<sequence length="309" mass="34792">MIKLNTLKVIQLNALLRANNIQTTCTKIVKVAKLQEVLGADEVDPMELEDDGAVSANDVRVQLNSLREAMASLTSATMNRNSLPIPANDQIQQASNNNDGVRPDSSLATWESADDLRTASRPKMRIQDMIGVMPEFDPLKSSTSAMKFINRTQQLQQCYGWKEDMVLIAVQHKMKGMGKQWLNVQDVFSSWSQFMHAFTADFPSAHNAAETHKALMKRKRKPNEDYLEYYYSTLTIGRQCKVDDVSINTHIVGGLNDSVLTKTLATMNFATCSQLVNTTNTTKLLRLQKWWSLKEGDWRLSLTPAAYAR</sequence>
<accession>A0A0K8VK38</accession>